<comment type="caution">
    <text evidence="1">The sequence shown here is derived from an EMBL/GenBank/DDBJ whole genome shotgun (WGS) entry which is preliminary data.</text>
</comment>
<name>A0A0F9C4R5_9ZZZZ</name>
<gene>
    <name evidence="1" type="ORF">LCGC14_2367480</name>
</gene>
<organism evidence="1">
    <name type="scientific">marine sediment metagenome</name>
    <dbReference type="NCBI Taxonomy" id="412755"/>
    <lineage>
        <taxon>unclassified sequences</taxon>
        <taxon>metagenomes</taxon>
        <taxon>ecological metagenomes</taxon>
    </lineage>
</organism>
<accession>A0A0F9C4R5</accession>
<proteinExistence type="predicted"/>
<dbReference type="AlphaFoldDB" id="A0A0F9C4R5"/>
<dbReference type="EMBL" id="LAZR01034824">
    <property type="protein sequence ID" value="KKL41720.1"/>
    <property type="molecule type" value="Genomic_DNA"/>
</dbReference>
<reference evidence="1" key="1">
    <citation type="journal article" date="2015" name="Nature">
        <title>Complex archaea that bridge the gap between prokaryotes and eukaryotes.</title>
        <authorList>
            <person name="Spang A."/>
            <person name="Saw J.H."/>
            <person name="Jorgensen S.L."/>
            <person name="Zaremba-Niedzwiedzka K."/>
            <person name="Martijn J."/>
            <person name="Lind A.E."/>
            <person name="van Eijk R."/>
            <person name="Schleper C."/>
            <person name="Guy L."/>
            <person name="Ettema T.J."/>
        </authorList>
    </citation>
    <scope>NUCLEOTIDE SEQUENCE</scope>
</reference>
<sequence length="255" mass="27947">MYGILRSQVPRERVELSRLAAQVFEACASTNFAISAGAGTAIAGHVLMVSTSPASHVTTRAASSGRQLMARDGHGGSEGIRTLSLLLDRQLLYPIELRNHKVERIGVEPTQPKGGWFTATWARQCPADPYGFLMEQIPFTPEGETARSEMQGSNLLPHAPKARVQPSTPIPDNPCFLIKPETRRRKLPSKKGLWYTRHDLNVQPLGSKPSALSIELRVHEFQLLKNIGNSNVAIRWTVLGSNQSPPDCKTGALPK</sequence>
<evidence type="ECO:0000313" key="1">
    <source>
        <dbReference type="EMBL" id="KKL41720.1"/>
    </source>
</evidence>
<protein>
    <submittedName>
        <fullName evidence="1">Uncharacterized protein</fullName>
    </submittedName>
</protein>